<reference evidence="1 2" key="1">
    <citation type="submission" date="2014-03" db="EMBL/GenBank/DDBJ databases">
        <title>Bradyrhizobium valentinum sp. nov., isolated from effective nodules of Lupinus mariae-josephae, a lupine endemic of basic-lime soils in Eastern Spain.</title>
        <authorList>
            <person name="Duran D."/>
            <person name="Rey L."/>
            <person name="Navarro A."/>
            <person name="Busquets A."/>
            <person name="Imperial J."/>
            <person name="Ruiz-Argueso T."/>
        </authorList>
    </citation>
    <scope>NUCLEOTIDE SEQUENCE [LARGE SCALE GENOMIC DNA]</scope>
    <source>
        <strain evidence="1 2">LmjM3</strain>
    </source>
</reference>
<evidence type="ECO:0000313" key="1">
    <source>
        <dbReference type="EMBL" id="KRQ99312.1"/>
    </source>
</evidence>
<name>A0A0R3KUW4_9BRAD</name>
<accession>A0A0R3KUW4</accession>
<proteinExistence type="predicted"/>
<organism evidence="1 2">
    <name type="scientific">Bradyrhizobium valentinum</name>
    <dbReference type="NCBI Taxonomy" id="1518501"/>
    <lineage>
        <taxon>Bacteria</taxon>
        <taxon>Pseudomonadati</taxon>
        <taxon>Pseudomonadota</taxon>
        <taxon>Alphaproteobacteria</taxon>
        <taxon>Hyphomicrobiales</taxon>
        <taxon>Nitrobacteraceae</taxon>
        <taxon>Bradyrhizobium</taxon>
    </lineage>
</organism>
<evidence type="ECO:0000313" key="2">
    <source>
        <dbReference type="Proteomes" id="UP000051913"/>
    </source>
</evidence>
<gene>
    <name evidence="1" type="ORF">CP49_12005</name>
</gene>
<comment type="caution">
    <text evidence="1">The sequence shown here is derived from an EMBL/GenBank/DDBJ whole genome shotgun (WGS) entry which is preliminary data.</text>
</comment>
<keyword evidence="2" id="KW-1185">Reference proteome</keyword>
<sequence length="93" mass="10289">MDFEQRDMTSFKLARMMWETKDGGDDTWLIQNGPLVVGSIRRAPGEGTYRVEIMWGGPTGDIIFEAPTMTTALAFVAGVEKAFEAMQGTRISP</sequence>
<protein>
    <submittedName>
        <fullName evidence="1">Uncharacterized protein</fullName>
    </submittedName>
</protein>
<dbReference type="Proteomes" id="UP000051913">
    <property type="component" value="Unassembled WGS sequence"/>
</dbReference>
<dbReference type="AlphaFoldDB" id="A0A0R3KUW4"/>
<dbReference type="EMBL" id="LLXX01000173">
    <property type="protein sequence ID" value="KRQ99312.1"/>
    <property type="molecule type" value="Genomic_DNA"/>
</dbReference>